<keyword evidence="11" id="KW-1185">Reference proteome</keyword>
<evidence type="ECO:0000256" key="6">
    <source>
        <dbReference type="ARBA" id="ARBA00014931"/>
    </source>
</evidence>
<evidence type="ECO:0000256" key="1">
    <source>
        <dbReference type="ARBA" id="ARBA00001962"/>
    </source>
</evidence>
<evidence type="ECO:0000259" key="9">
    <source>
        <dbReference type="Pfam" id="PF00848"/>
    </source>
</evidence>
<dbReference type="Gene3D" id="3.90.380.10">
    <property type="entry name" value="Naphthalene 1,2-dioxygenase Alpha Subunit, Chain A, domain 1"/>
    <property type="match status" value="1"/>
</dbReference>
<dbReference type="Proteomes" id="UP001358417">
    <property type="component" value="Unassembled WGS sequence"/>
</dbReference>
<comment type="catalytic activity">
    <reaction evidence="7">
        <text>choline + 2 reduced [2Fe-2S]-[ferredoxin] + O2 + 2 H(+) = betaine aldehyde hydrate + 2 oxidized [2Fe-2S]-[ferredoxin] + H2O</text>
        <dbReference type="Rhea" id="RHEA:17769"/>
        <dbReference type="Rhea" id="RHEA-COMP:10000"/>
        <dbReference type="Rhea" id="RHEA-COMP:10001"/>
        <dbReference type="ChEBI" id="CHEBI:15354"/>
        <dbReference type="ChEBI" id="CHEBI:15377"/>
        <dbReference type="ChEBI" id="CHEBI:15378"/>
        <dbReference type="ChEBI" id="CHEBI:15379"/>
        <dbReference type="ChEBI" id="CHEBI:15870"/>
        <dbReference type="ChEBI" id="CHEBI:33737"/>
        <dbReference type="ChEBI" id="CHEBI:33738"/>
        <dbReference type="EC" id="1.14.15.7"/>
    </reaction>
</comment>
<organism evidence="10 11">
    <name type="scientific">Exophiala bonariae</name>
    <dbReference type="NCBI Taxonomy" id="1690606"/>
    <lineage>
        <taxon>Eukaryota</taxon>
        <taxon>Fungi</taxon>
        <taxon>Dikarya</taxon>
        <taxon>Ascomycota</taxon>
        <taxon>Pezizomycotina</taxon>
        <taxon>Eurotiomycetes</taxon>
        <taxon>Chaetothyriomycetidae</taxon>
        <taxon>Chaetothyriales</taxon>
        <taxon>Herpotrichiellaceae</taxon>
        <taxon>Exophiala</taxon>
    </lineage>
</organism>
<comment type="caution">
    <text evidence="10">The sequence shown here is derived from an EMBL/GenBank/DDBJ whole genome shotgun (WGS) entry which is preliminary data.</text>
</comment>
<protein>
    <recommendedName>
        <fullName evidence="6">Choline monooxygenase, chloroplastic</fullName>
        <ecNumber evidence="5">1.14.15.7</ecNumber>
    </recommendedName>
</protein>
<dbReference type="GO" id="GO:0051537">
    <property type="term" value="F:2 iron, 2 sulfur cluster binding"/>
    <property type="evidence" value="ECO:0007669"/>
    <property type="project" value="InterPro"/>
</dbReference>
<proteinExistence type="inferred from homology"/>
<comment type="similarity">
    <text evidence="4">Belongs to the choline monooxygenase family.</text>
</comment>
<dbReference type="InterPro" id="IPR001663">
    <property type="entry name" value="Rng_hydr_dOase-A"/>
</dbReference>
<dbReference type="PANTHER" id="PTHR43756:SF5">
    <property type="entry name" value="CHOLINE MONOOXYGENASE, CHLOROPLASTIC"/>
    <property type="match status" value="1"/>
</dbReference>
<comment type="function">
    <text evidence="2">Catalyzes the first step of the osmoprotectant glycine betaine synthesis.</text>
</comment>
<comment type="cofactor">
    <cofactor evidence="1">
        <name>Fe cation</name>
        <dbReference type="ChEBI" id="CHEBI:24875"/>
    </cofactor>
</comment>
<evidence type="ECO:0000256" key="5">
    <source>
        <dbReference type="ARBA" id="ARBA00012763"/>
    </source>
</evidence>
<evidence type="ECO:0000313" key="11">
    <source>
        <dbReference type="Proteomes" id="UP001358417"/>
    </source>
</evidence>
<evidence type="ECO:0000256" key="2">
    <source>
        <dbReference type="ARBA" id="ARBA00002149"/>
    </source>
</evidence>
<evidence type="ECO:0000313" key="10">
    <source>
        <dbReference type="EMBL" id="KAK5057879.1"/>
    </source>
</evidence>
<accession>A0AAV9NKW2</accession>
<name>A0AAV9NKW2_9EURO</name>
<evidence type="ECO:0000256" key="7">
    <source>
        <dbReference type="ARBA" id="ARBA00049097"/>
    </source>
</evidence>
<evidence type="ECO:0000256" key="4">
    <source>
        <dbReference type="ARBA" id="ARBA00010848"/>
    </source>
</evidence>
<dbReference type="GO" id="GO:0005506">
    <property type="term" value="F:iron ion binding"/>
    <property type="evidence" value="ECO:0007669"/>
    <property type="project" value="InterPro"/>
</dbReference>
<dbReference type="GO" id="GO:0019133">
    <property type="term" value="F:choline monooxygenase activity"/>
    <property type="evidence" value="ECO:0007669"/>
    <property type="project" value="UniProtKB-EC"/>
</dbReference>
<feature type="compositionally biased region" description="Basic and acidic residues" evidence="8">
    <location>
        <begin position="96"/>
        <end position="112"/>
    </location>
</feature>
<dbReference type="AlphaFoldDB" id="A0AAV9NKW2"/>
<dbReference type="SUPFAM" id="SSF55961">
    <property type="entry name" value="Bet v1-like"/>
    <property type="match status" value="1"/>
</dbReference>
<gene>
    <name evidence="10" type="ORF">LTR84_011880</name>
</gene>
<feature type="region of interest" description="Disordered" evidence="8">
    <location>
        <begin position="96"/>
        <end position="115"/>
    </location>
</feature>
<dbReference type="GeneID" id="89980030"/>
<comment type="pathway">
    <text evidence="3">Amine and polyamine biosynthesis; betaine biosynthesis via choline pathway; betaine aldehyde from choline (monooxygenase route): step 1/1.</text>
</comment>
<sequence>MTDHYFYLMRVVPISEHQVSMQYEVYRNTNSSDDDFEEMDAFFKQVEKEDKYLCTNAQKNINAGAYVSGPLHPHNEKGVLHFKSLVKSLLTQHREKERLSGHDITPGKRSPDDTDVAEEELFCKEVCTTSGKDCDW</sequence>
<dbReference type="EMBL" id="JAVRRD010000006">
    <property type="protein sequence ID" value="KAK5057879.1"/>
    <property type="molecule type" value="Genomic_DNA"/>
</dbReference>
<dbReference type="PANTHER" id="PTHR43756">
    <property type="entry name" value="CHOLINE MONOOXYGENASE, CHLOROPLASTIC"/>
    <property type="match status" value="1"/>
</dbReference>
<evidence type="ECO:0000256" key="8">
    <source>
        <dbReference type="SAM" id="MobiDB-lite"/>
    </source>
</evidence>
<dbReference type="InterPro" id="IPR015879">
    <property type="entry name" value="Ring_hydroxy_dOase_asu_C_dom"/>
</dbReference>
<dbReference type="CDD" id="cd00680">
    <property type="entry name" value="RHO_alpha_C"/>
    <property type="match status" value="1"/>
</dbReference>
<dbReference type="EC" id="1.14.15.7" evidence="5"/>
<feature type="domain" description="Aromatic-ring-hydroxylating dioxygenase alpha subunit C-terminal" evidence="9">
    <location>
        <begin position="2"/>
        <end position="90"/>
    </location>
</feature>
<dbReference type="Pfam" id="PF00848">
    <property type="entry name" value="Ring_hydroxyl_A"/>
    <property type="match status" value="1"/>
</dbReference>
<reference evidence="10 11" key="1">
    <citation type="submission" date="2023-08" db="EMBL/GenBank/DDBJ databases">
        <title>Black Yeasts Isolated from many extreme environments.</title>
        <authorList>
            <person name="Coleine C."/>
            <person name="Stajich J.E."/>
            <person name="Selbmann L."/>
        </authorList>
    </citation>
    <scope>NUCLEOTIDE SEQUENCE [LARGE SCALE GENOMIC DNA]</scope>
    <source>
        <strain evidence="10 11">CCFEE 5792</strain>
    </source>
</reference>
<dbReference type="RefSeq" id="XP_064708997.1">
    <property type="nucleotide sequence ID" value="XM_064855408.1"/>
</dbReference>
<evidence type="ECO:0000256" key="3">
    <source>
        <dbReference type="ARBA" id="ARBA00004866"/>
    </source>
</evidence>